<keyword evidence="2" id="KW-1185">Reference proteome</keyword>
<dbReference type="EMBL" id="JACXZA010000004">
    <property type="protein sequence ID" value="MBD3920425.1"/>
    <property type="molecule type" value="Genomic_DNA"/>
</dbReference>
<organism evidence="1 2">
    <name type="scientific">Paenibacillus terricola</name>
    <dbReference type="NCBI Taxonomy" id="2763503"/>
    <lineage>
        <taxon>Bacteria</taxon>
        <taxon>Bacillati</taxon>
        <taxon>Bacillota</taxon>
        <taxon>Bacilli</taxon>
        <taxon>Bacillales</taxon>
        <taxon>Paenibacillaceae</taxon>
        <taxon>Paenibacillus</taxon>
    </lineage>
</organism>
<dbReference type="Proteomes" id="UP000609346">
    <property type="component" value="Unassembled WGS sequence"/>
</dbReference>
<keyword evidence="1" id="KW-0808">Transferase</keyword>
<dbReference type="PANTHER" id="PTHR43861">
    <property type="entry name" value="TRANS-ACONITATE 2-METHYLTRANSFERASE-RELATED"/>
    <property type="match status" value="1"/>
</dbReference>
<comment type="caution">
    <text evidence="1">The sequence shown here is derived from an EMBL/GenBank/DDBJ whole genome shotgun (WGS) entry which is preliminary data.</text>
</comment>
<dbReference type="PANTHER" id="PTHR43861:SF1">
    <property type="entry name" value="TRANS-ACONITATE 2-METHYLTRANSFERASE"/>
    <property type="match status" value="1"/>
</dbReference>
<dbReference type="SUPFAM" id="SSF53335">
    <property type="entry name" value="S-adenosyl-L-methionine-dependent methyltransferases"/>
    <property type="match status" value="1"/>
</dbReference>
<evidence type="ECO:0000313" key="2">
    <source>
        <dbReference type="Proteomes" id="UP000609346"/>
    </source>
</evidence>
<dbReference type="CDD" id="cd02440">
    <property type="entry name" value="AdoMet_MTases"/>
    <property type="match status" value="1"/>
</dbReference>
<evidence type="ECO:0000313" key="1">
    <source>
        <dbReference type="EMBL" id="MBD3920425.1"/>
    </source>
</evidence>
<protein>
    <submittedName>
        <fullName evidence="1">Class I SAM-dependent methyltransferase</fullName>
    </submittedName>
</protein>
<reference evidence="1 2" key="1">
    <citation type="submission" date="2020-09" db="EMBL/GenBank/DDBJ databases">
        <title>Paenibacillus sp. strain PR3 16S rRNA gene Genome sequencing and assembly.</title>
        <authorList>
            <person name="Kim J."/>
        </authorList>
    </citation>
    <scope>NUCLEOTIDE SEQUENCE [LARGE SCALE GENOMIC DNA]</scope>
    <source>
        <strain evidence="1 2">PR3</strain>
    </source>
</reference>
<proteinExistence type="predicted"/>
<dbReference type="Pfam" id="PF13489">
    <property type="entry name" value="Methyltransf_23"/>
    <property type="match status" value="1"/>
</dbReference>
<accession>A0ABR8MXW6</accession>
<dbReference type="InterPro" id="IPR029063">
    <property type="entry name" value="SAM-dependent_MTases_sf"/>
</dbReference>
<gene>
    <name evidence="1" type="ORF">H8B09_16810</name>
</gene>
<dbReference type="Gene3D" id="3.40.50.150">
    <property type="entry name" value="Vaccinia Virus protein VP39"/>
    <property type="match status" value="1"/>
</dbReference>
<dbReference type="GO" id="GO:0008168">
    <property type="term" value="F:methyltransferase activity"/>
    <property type="evidence" value="ECO:0007669"/>
    <property type="project" value="UniProtKB-KW"/>
</dbReference>
<keyword evidence="1" id="KW-0489">Methyltransferase</keyword>
<dbReference type="GO" id="GO:0032259">
    <property type="term" value="P:methylation"/>
    <property type="evidence" value="ECO:0007669"/>
    <property type="project" value="UniProtKB-KW"/>
</dbReference>
<sequence>MHALNGIYCVGFSLEEEANQWNLYKSNISNPIKKSWDETAPRFFGRTVLPVYGPFLPIGEMTNKRVLEIGCGSGHSLQYMAAQGAVELWGIDLSDTQINTARELLQEHEDKLHLFQGTMENNPGVPSEYFDVVYSIYALGWTVDLGRTLRNVFNYLKPGSTFIFSWEHPLHSRVSQHGDQLVISKSYHDEGLQQCEPWNIPAIMNQVKLGTYVNELIQAGFRIERVVEDVVIQEENRSGDPVVWYTPMKAAIIPPAFIIKCTKP</sequence>
<name>A0ABR8MXW6_9BACL</name>